<dbReference type="InterPro" id="IPR031355">
    <property type="entry name" value="YBL010C/LAA2-like"/>
</dbReference>
<dbReference type="PANTHER" id="PTHR38698">
    <property type="entry name" value="EXPRESSED PROTEIN"/>
    <property type="match status" value="1"/>
</dbReference>
<dbReference type="InParanoid" id="A0A066V5D9"/>
<reference evidence="2 3" key="1">
    <citation type="submission" date="2014-05" db="EMBL/GenBank/DDBJ databases">
        <title>Draft genome sequence of a rare smut relative, Tilletiaria anomala UBC 951.</title>
        <authorList>
            <consortium name="DOE Joint Genome Institute"/>
            <person name="Toome M."/>
            <person name="Kuo A."/>
            <person name="Henrissat B."/>
            <person name="Lipzen A."/>
            <person name="Tritt A."/>
            <person name="Yoshinaga Y."/>
            <person name="Zane M."/>
            <person name="Barry K."/>
            <person name="Grigoriev I.V."/>
            <person name="Spatafora J.W."/>
            <person name="Aimea M.C."/>
        </authorList>
    </citation>
    <scope>NUCLEOTIDE SEQUENCE [LARGE SCALE GENOMIC DNA]</scope>
    <source>
        <strain evidence="2 3">UBC 951</strain>
    </source>
</reference>
<feature type="compositionally biased region" description="Basic and acidic residues" evidence="1">
    <location>
        <begin position="122"/>
        <end position="133"/>
    </location>
</feature>
<proteinExistence type="predicted"/>
<organism evidence="2 3">
    <name type="scientific">Tilletiaria anomala (strain ATCC 24038 / CBS 436.72 / UBC 951)</name>
    <dbReference type="NCBI Taxonomy" id="1037660"/>
    <lineage>
        <taxon>Eukaryota</taxon>
        <taxon>Fungi</taxon>
        <taxon>Dikarya</taxon>
        <taxon>Basidiomycota</taxon>
        <taxon>Ustilaginomycotina</taxon>
        <taxon>Exobasidiomycetes</taxon>
        <taxon>Georgefischeriales</taxon>
        <taxon>Tilletiariaceae</taxon>
        <taxon>Tilletiaria</taxon>
    </lineage>
</organism>
<evidence type="ECO:0000313" key="3">
    <source>
        <dbReference type="Proteomes" id="UP000027361"/>
    </source>
</evidence>
<feature type="region of interest" description="Disordered" evidence="1">
    <location>
        <begin position="104"/>
        <end position="143"/>
    </location>
</feature>
<evidence type="ECO:0000256" key="1">
    <source>
        <dbReference type="SAM" id="MobiDB-lite"/>
    </source>
</evidence>
<gene>
    <name evidence="2" type="ORF">K437DRAFT_260034</name>
</gene>
<feature type="compositionally biased region" description="Acidic residues" evidence="1">
    <location>
        <begin position="218"/>
        <end position="230"/>
    </location>
</feature>
<feature type="region of interest" description="Disordered" evidence="1">
    <location>
        <begin position="424"/>
        <end position="472"/>
    </location>
</feature>
<dbReference type="RefSeq" id="XP_013240136.1">
    <property type="nucleotide sequence ID" value="XM_013384682.1"/>
</dbReference>
<protein>
    <submittedName>
        <fullName evidence="2">Uncharacterized protein</fullName>
    </submittedName>
</protein>
<dbReference type="STRING" id="1037660.A0A066V5D9"/>
<feature type="compositionally biased region" description="Polar residues" evidence="1">
    <location>
        <begin position="134"/>
        <end position="143"/>
    </location>
</feature>
<comment type="caution">
    <text evidence="2">The sequence shown here is derived from an EMBL/GenBank/DDBJ whole genome shotgun (WGS) entry which is preliminary data.</text>
</comment>
<dbReference type="OrthoDB" id="5378975at2759"/>
<accession>A0A066V5D9</accession>
<keyword evidence="3" id="KW-1185">Reference proteome</keyword>
<sequence length="576" mass="60017">MEDPFDIWGAPVEASTSSRAAGGPYGAINGTKLAAGKQTRSAENDLFSPDTAGWGIASPNVAPATPSTADPRQTFSRIAAIADDAPLQPPSALAAAAALNSSDLITTPPFSSVPTENLVSSPDRRPSPLEKSDLQLSTMTAPTTPDSELAYYHAQNPVALARANAAIHKQVPDLTLPHPLEPPPAFNLEQSPALHSKDAAKGSETWPSFPKEEKDTDGGFDDFDDFDDAQDGTNGGDASGAVADDFGDFDDFDSGEAAQAQAAESTALRAAPAAAAVAQTEASISSARSASATAILGQRALDVRPGSTSSELIPQLRELFAAPFEPDGERYPLYDAAEAQLSKDGIRQVGGLRQVLVTEELCKLYETLSMMPSLAPVGWTRSRTRREHLVSLGVPINLDEILDGGPAGAGRKALPPLALKIDGATKDASGKGPLSDPGGERPGGSLAPGATAPGKSVGGTPRNGSPGPGKKAERRRIELGLGPMPDVNLKRAEEVVALSEGEAWGDTGAILRPPYTNTFVPTFPCRTSHSTSTAESTQPLTRDQAAHHGHFILADVLPDAPRCACGRFGYVQRHDP</sequence>
<dbReference type="AlphaFoldDB" id="A0A066V5D9"/>
<feature type="compositionally biased region" description="Acidic residues" evidence="1">
    <location>
        <begin position="245"/>
        <end position="254"/>
    </location>
</feature>
<name>A0A066V5D9_TILAU</name>
<feature type="compositionally biased region" description="Polar residues" evidence="1">
    <location>
        <begin position="104"/>
        <end position="120"/>
    </location>
</feature>
<dbReference type="HOGENOM" id="CLU_473421_0_0_1"/>
<dbReference type="GeneID" id="25265439"/>
<dbReference type="EMBL" id="JMSN01000159">
    <property type="protein sequence ID" value="KDN36696.1"/>
    <property type="molecule type" value="Genomic_DNA"/>
</dbReference>
<dbReference type="Pfam" id="PF17104">
    <property type="entry name" value="YBL010C_LAA2"/>
    <property type="match status" value="1"/>
</dbReference>
<feature type="region of interest" description="Disordered" evidence="1">
    <location>
        <begin position="173"/>
        <end position="256"/>
    </location>
</feature>
<evidence type="ECO:0000313" key="2">
    <source>
        <dbReference type="EMBL" id="KDN36696.1"/>
    </source>
</evidence>
<dbReference type="Proteomes" id="UP000027361">
    <property type="component" value="Unassembled WGS sequence"/>
</dbReference>
<dbReference type="PANTHER" id="PTHR38698:SF1">
    <property type="entry name" value="FUNGAL PROTEIN"/>
    <property type="match status" value="1"/>
</dbReference>